<reference evidence="2" key="1">
    <citation type="journal article" date="2020" name="Stud. Mycol.">
        <title>101 Dothideomycetes genomes: a test case for predicting lifestyles and emergence of pathogens.</title>
        <authorList>
            <person name="Haridas S."/>
            <person name="Albert R."/>
            <person name="Binder M."/>
            <person name="Bloem J."/>
            <person name="Labutti K."/>
            <person name="Salamov A."/>
            <person name="Andreopoulos B."/>
            <person name="Baker S."/>
            <person name="Barry K."/>
            <person name="Bills G."/>
            <person name="Bluhm B."/>
            <person name="Cannon C."/>
            <person name="Castanera R."/>
            <person name="Culley D."/>
            <person name="Daum C."/>
            <person name="Ezra D."/>
            <person name="Gonzalez J."/>
            <person name="Henrissat B."/>
            <person name="Kuo A."/>
            <person name="Liang C."/>
            <person name="Lipzen A."/>
            <person name="Lutzoni F."/>
            <person name="Magnuson J."/>
            <person name="Mondo S."/>
            <person name="Nolan M."/>
            <person name="Ohm R."/>
            <person name="Pangilinan J."/>
            <person name="Park H.-J."/>
            <person name="Ramirez L."/>
            <person name="Alfaro M."/>
            <person name="Sun H."/>
            <person name="Tritt A."/>
            <person name="Yoshinaga Y."/>
            <person name="Zwiers L.-H."/>
            <person name="Turgeon B."/>
            <person name="Goodwin S."/>
            <person name="Spatafora J."/>
            <person name="Crous P."/>
            <person name="Grigoriev I."/>
        </authorList>
    </citation>
    <scope>NUCLEOTIDE SEQUENCE</scope>
    <source>
        <strain evidence="2">CBS 130266</strain>
    </source>
</reference>
<keyword evidence="1" id="KW-0732">Signal</keyword>
<keyword evidence="3" id="KW-1185">Reference proteome</keyword>
<name>A0A9P4NSR8_9PEZI</name>
<evidence type="ECO:0000313" key="2">
    <source>
        <dbReference type="EMBL" id="KAF2430967.1"/>
    </source>
</evidence>
<proteinExistence type="predicted"/>
<feature type="chain" id="PRO_5040484682" evidence="1">
    <location>
        <begin position="21"/>
        <end position="194"/>
    </location>
</feature>
<evidence type="ECO:0000256" key="1">
    <source>
        <dbReference type="SAM" id="SignalP"/>
    </source>
</evidence>
<accession>A0A9P4NSR8</accession>
<comment type="caution">
    <text evidence="2">The sequence shown here is derived from an EMBL/GenBank/DDBJ whole genome shotgun (WGS) entry which is preliminary data.</text>
</comment>
<dbReference type="Proteomes" id="UP000800235">
    <property type="component" value="Unassembled WGS sequence"/>
</dbReference>
<protein>
    <submittedName>
        <fullName evidence="2">Uncharacterized protein</fullName>
    </submittedName>
</protein>
<gene>
    <name evidence="2" type="ORF">EJ08DRAFT_696909</name>
</gene>
<dbReference type="EMBL" id="MU007035">
    <property type="protein sequence ID" value="KAF2430967.1"/>
    <property type="molecule type" value="Genomic_DNA"/>
</dbReference>
<sequence>MLFNTLVLATLASAVATANTADSCAAGSILGIYAMCGTFPVDCGKGLCCLQGQKCVSGGCTDPKLTDDGGKVLTVKAACYGSFDHMTPPSSKVTSAPAVYVTNPSTIATPSSAVNIGQLGAGDSSGPKATFGAAPYTNGTGSAAGKDGIAASTGTSSGTSPSTSVVLSNSAVYTSPQAAGALLLSGAALVVFWL</sequence>
<feature type="signal peptide" evidence="1">
    <location>
        <begin position="1"/>
        <end position="20"/>
    </location>
</feature>
<organism evidence="2 3">
    <name type="scientific">Tothia fuscella</name>
    <dbReference type="NCBI Taxonomy" id="1048955"/>
    <lineage>
        <taxon>Eukaryota</taxon>
        <taxon>Fungi</taxon>
        <taxon>Dikarya</taxon>
        <taxon>Ascomycota</taxon>
        <taxon>Pezizomycotina</taxon>
        <taxon>Dothideomycetes</taxon>
        <taxon>Pleosporomycetidae</taxon>
        <taxon>Venturiales</taxon>
        <taxon>Cylindrosympodiaceae</taxon>
        <taxon>Tothia</taxon>
    </lineage>
</organism>
<evidence type="ECO:0000313" key="3">
    <source>
        <dbReference type="Proteomes" id="UP000800235"/>
    </source>
</evidence>
<dbReference type="AlphaFoldDB" id="A0A9P4NSR8"/>
<dbReference type="OrthoDB" id="3945627at2759"/>